<keyword evidence="11" id="KW-1185">Reference proteome</keyword>
<feature type="transmembrane region" description="Helical" evidence="8">
    <location>
        <begin position="7"/>
        <end position="28"/>
    </location>
</feature>
<keyword evidence="3" id="KW-0813">Transport</keyword>
<gene>
    <name evidence="10" type="ORF">EKH80_18930</name>
</gene>
<feature type="transmembrane region" description="Helical" evidence="8">
    <location>
        <begin position="34"/>
        <end position="54"/>
    </location>
</feature>
<dbReference type="Proteomes" id="UP000274358">
    <property type="component" value="Unassembled WGS sequence"/>
</dbReference>
<comment type="similarity">
    <text evidence="2">Belongs to the peptide transporter carbon starvation (CstA) (TC 2.A.114) family.</text>
</comment>
<evidence type="ECO:0000256" key="7">
    <source>
        <dbReference type="ARBA" id="ARBA00023136"/>
    </source>
</evidence>
<feature type="transmembrane region" description="Helical" evidence="8">
    <location>
        <begin position="286"/>
        <end position="307"/>
    </location>
</feature>
<evidence type="ECO:0000259" key="9">
    <source>
        <dbReference type="Pfam" id="PF02554"/>
    </source>
</evidence>
<evidence type="ECO:0000313" key="11">
    <source>
        <dbReference type="Proteomes" id="UP000274358"/>
    </source>
</evidence>
<evidence type="ECO:0000256" key="4">
    <source>
        <dbReference type="ARBA" id="ARBA00022475"/>
    </source>
</evidence>
<comment type="caution">
    <text evidence="10">The sequence shown here is derived from an EMBL/GenBank/DDBJ whole genome shotgun (WGS) entry which is preliminary data.</text>
</comment>
<keyword evidence="4" id="KW-1003">Cell membrane</keyword>
<feature type="transmembrane region" description="Helical" evidence="8">
    <location>
        <begin position="121"/>
        <end position="142"/>
    </location>
</feature>
<feature type="transmembrane region" description="Helical" evidence="8">
    <location>
        <begin position="543"/>
        <end position="568"/>
    </location>
</feature>
<dbReference type="InterPro" id="IPR051605">
    <property type="entry name" value="CstA"/>
</dbReference>
<evidence type="ECO:0000256" key="2">
    <source>
        <dbReference type="ARBA" id="ARBA00007755"/>
    </source>
</evidence>
<protein>
    <submittedName>
        <fullName evidence="10">Carbon starvation protein A</fullName>
    </submittedName>
</protein>
<feature type="transmembrane region" description="Helical" evidence="8">
    <location>
        <begin position="191"/>
        <end position="212"/>
    </location>
</feature>
<dbReference type="OrthoDB" id="9761224at2"/>
<evidence type="ECO:0000256" key="1">
    <source>
        <dbReference type="ARBA" id="ARBA00004651"/>
    </source>
</evidence>
<evidence type="ECO:0000313" key="10">
    <source>
        <dbReference type="EMBL" id="RUL71461.1"/>
    </source>
</evidence>
<sequence>MRPTSLAGRLLWAVIAVIGAACLAVIALRRGEPVNAIWLVAAAVAIFLIGYRFYGKFIEHRVLQMDPSRAPPSVLHNDGLDYVPTDKWVVFGHHFAAIAGAGPLVGPVLAAQMGYLPGTLWILFGVVLGGAVQDFMVLGLSVRRDARSLGHMLREELGALAGVVAMFGLLTLMMIVLAVLALVVVKALTHSPWGTFSVACTIPIALLMGVYLRWLRPGRILEVSLIGLVLLISSIAYGAHVAATPELASLFDFDARSLAWLLISYGFVASVLPVWLLLAPRDYLSTFLKIGTIVLLAIAIILAAPQLQMPAVSRFIDGTGPVFQGQLFPFLFITIACGSVSGWHSIIASGTTPKLLSSEGEARMVGYGGMLMEAFVAIMALIAAASLHPGVYFAMNSPSAVIGNTAEHAASVISQWGFVVTPDELARTAKDIGETSILSRAGGAPTLAVGMAQLLHNILPGEGMVAFWYHYAILFEALFILTTVDAGTRVGRFMIQEIAGLVYAPLKNTESWIGNVLATSICVGLWGYFLYQGAVDPLGGINTLWPLFGIANQMLAAIALMLATVVTVKLKRERYAWVPGLPALWLVTCTLVAGFEKLVGPISFTAAAQKYTQALQGGQLLAPAKSLNEMQRIITNNSVDATLTAVFMLLVLAMLGFSIHAILNALRSNVPTAREAPRVALASVASRST</sequence>
<name>A0A3S0PL49_9GAMM</name>
<feature type="transmembrane region" description="Helical" evidence="8">
    <location>
        <begin position="259"/>
        <end position="279"/>
    </location>
</feature>
<feature type="transmembrane region" description="Helical" evidence="8">
    <location>
        <begin position="645"/>
        <end position="666"/>
    </location>
</feature>
<dbReference type="GO" id="GO:0005886">
    <property type="term" value="C:plasma membrane"/>
    <property type="evidence" value="ECO:0007669"/>
    <property type="project" value="UniProtKB-SubCell"/>
</dbReference>
<feature type="transmembrane region" description="Helical" evidence="8">
    <location>
        <begin position="512"/>
        <end position="531"/>
    </location>
</feature>
<dbReference type="PROSITE" id="PS51257">
    <property type="entry name" value="PROKAR_LIPOPROTEIN"/>
    <property type="match status" value="1"/>
</dbReference>
<keyword evidence="7 8" id="KW-0472">Membrane</keyword>
<evidence type="ECO:0000256" key="5">
    <source>
        <dbReference type="ARBA" id="ARBA00022692"/>
    </source>
</evidence>
<evidence type="ECO:0000256" key="6">
    <source>
        <dbReference type="ARBA" id="ARBA00022989"/>
    </source>
</evidence>
<dbReference type="Pfam" id="PF02554">
    <property type="entry name" value="CstA"/>
    <property type="match status" value="1"/>
</dbReference>
<reference evidence="10 11" key="1">
    <citation type="submission" date="2018-12" db="EMBL/GenBank/DDBJ databases">
        <title>Dyella dinghuensis sp. nov. DHOA06 and Dyella choica sp. nov. 4M-K27, isolated from forest soil.</title>
        <authorList>
            <person name="Qiu L.-H."/>
            <person name="Gao Z.-H."/>
        </authorList>
    </citation>
    <scope>NUCLEOTIDE SEQUENCE [LARGE SCALE GENOMIC DNA]</scope>
    <source>
        <strain evidence="10 11">4M-K27</strain>
    </source>
</reference>
<feature type="transmembrane region" description="Helical" evidence="8">
    <location>
        <begin position="163"/>
        <end position="185"/>
    </location>
</feature>
<evidence type="ECO:0000256" key="3">
    <source>
        <dbReference type="ARBA" id="ARBA00022448"/>
    </source>
</evidence>
<feature type="transmembrane region" description="Helical" evidence="8">
    <location>
        <begin position="575"/>
        <end position="595"/>
    </location>
</feature>
<feature type="domain" description="CstA N-terminal" evidence="9">
    <location>
        <begin position="35"/>
        <end position="593"/>
    </location>
</feature>
<feature type="transmembrane region" description="Helical" evidence="8">
    <location>
        <begin position="219"/>
        <end position="239"/>
    </location>
</feature>
<dbReference type="PANTHER" id="PTHR30252">
    <property type="entry name" value="INNER MEMBRANE PEPTIDE TRANSPORTER"/>
    <property type="match status" value="1"/>
</dbReference>
<feature type="transmembrane region" description="Helical" evidence="8">
    <location>
        <begin position="95"/>
        <end position="115"/>
    </location>
</feature>
<proteinExistence type="inferred from homology"/>
<keyword evidence="6 8" id="KW-1133">Transmembrane helix</keyword>
<dbReference type="InterPro" id="IPR003706">
    <property type="entry name" value="CstA_N"/>
</dbReference>
<accession>A0A3S0PL49</accession>
<dbReference type="GO" id="GO:0009267">
    <property type="term" value="P:cellular response to starvation"/>
    <property type="evidence" value="ECO:0007669"/>
    <property type="project" value="InterPro"/>
</dbReference>
<comment type="subcellular location">
    <subcellularLocation>
        <location evidence="1">Cell membrane</location>
        <topology evidence="1">Multi-pass membrane protein</topology>
    </subcellularLocation>
</comment>
<feature type="transmembrane region" description="Helical" evidence="8">
    <location>
        <begin position="367"/>
        <end position="387"/>
    </location>
</feature>
<dbReference type="EMBL" id="RYYV01000018">
    <property type="protein sequence ID" value="RUL71461.1"/>
    <property type="molecule type" value="Genomic_DNA"/>
</dbReference>
<evidence type="ECO:0000256" key="8">
    <source>
        <dbReference type="SAM" id="Phobius"/>
    </source>
</evidence>
<dbReference type="PANTHER" id="PTHR30252:SF3">
    <property type="entry name" value="PYRUVATE_PROTON SYMPORTER BTST"/>
    <property type="match status" value="1"/>
</dbReference>
<dbReference type="RefSeq" id="WP_126686355.1">
    <property type="nucleotide sequence ID" value="NZ_RYYV01000018.1"/>
</dbReference>
<keyword evidence="5 8" id="KW-0812">Transmembrane</keyword>
<feature type="transmembrane region" description="Helical" evidence="8">
    <location>
        <begin position="468"/>
        <end position="491"/>
    </location>
</feature>
<dbReference type="AlphaFoldDB" id="A0A3S0PL49"/>
<feature type="transmembrane region" description="Helical" evidence="8">
    <location>
        <begin position="327"/>
        <end position="346"/>
    </location>
</feature>
<organism evidence="10 11">
    <name type="scientific">Dyella choica</name>
    <dbReference type="NCBI Taxonomy" id="1927959"/>
    <lineage>
        <taxon>Bacteria</taxon>
        <taxon>Pseudomonadati</taxon>
        <taxon>Pseudomonadota</taxon>
        <taxon>Gammaproteobacteria</taxon>
        <taxon>Lysobacterales</taxon>
        <taxon>Rhodanobacteraceae</taxon>
        <taxon>Dyella</taxon>
    </lineage>
</organism>